<dbReference type="EMBL" id="KB097495">
    <property type="protein sequence ID" value="ESN96689.1"/>
    <property type="molecule type" value="Genomic_DNA"/>
</dbReference>
<dbReference type="HOGENOM" id="CLU_164133_4_1_1"/>
<feature type="domain" description="BPTI/Kunitz inhibitor" evidence="6">
    <location>
        <begin position="1"/>
        <end position="51"/>
    </location>
</feature>
<dbReference type="InterPro" id="IPR050098">
    <property type="entry name" value="TFPI/VKTCI-like"/>
</dbReference>
<dbReference type="KEGG" id="hro:HELRODRAFT_153641"/>
<dbReference type="InParanoid" id="T1ELA5"/>
<dbReference type="EMBL" id="AMQM01001456">
    <property type="status" value="NOT_ANNOTATED_CDS"/>
    <property type="molecule type" value="Genomic_DNA"/>
</dbReference>
<evidence type="ECO:0000313" key="8">
    <source>
        <dbReference type="EnsemblMetazoa" id="HelroP153641"/>
    </source>
</evidence>
<name>T1ELA5_HELRO</name>
<dbReference type="EnsemblMetazoa" id="HelroT153641">
    <property type="protein sequence ID" value="HelroP153641"/>
    <property type="gene ID" value="HelroG153641"/>
</dbReference>
<dbReference type="Pfam" id="PF00014">
    <property type="entry name" value="Kunitz_BPTI"/>
    <property type="match status" value="1"/>
</dbReference>
<evidence type="ECO:0000256" key="4">
    <source>
        <dbReference type="ARBA" id="ARBA00022900"/>
    </source>
</evidence>
<protein>
    <recommendedName>
        <fullName evidence="6">BPTI/Kunitz inhibitor domain-containing protein</fullName>
    </recommendedName>
</protein>
<dbReference type="OrthoDB" id="4473401at2759"/>
<organism evidence="8 9">
    <name type="scientific">Helobdella robusta</name>
    <name type="common">Californian leech</name>
    <dbReference type="NCBI Taxonomy" id="6412"/>
    <lineage>
        <taxon>Eukaryota</taxon>
        <taxon>Metazoa</taxon>
        <taxon>Spiralia</taxon>
        <taxon>Lophotrochozoa</taxon>
        <taxon>Annelida</taxon>
        <taxon>Clitellata</taxon>
        <taxon>Hirudinea</taxon>
        <taxon>Rhynchobdellida</taxon>
        <taxon>Glossiphoniidae</taxon>
        <taxon>Helobdella</taxon>
    </lineage>
</organism>
<dbReference type="InterPro" id="IPR020901">
    <property type="entry name" value="Prtase_inh_Kunz-CS"/>
</dbReference>
<proteinExistence type="predicted"/>
<evidence type="ECO:0000256" key="5">
    <source>
        <dbReference type="ARBA" id="ARBA00023157"/>
    </source>
</evidence>
<dbReference type="eggNOG" id="KOG3540">
    <property type="taxonomic scope" value="Eukaryota"/>
</dbReference>
<dbReference type="Gene3D" id="4.10.410.10">
    <property type="entry name" value="Pancreatic trypsin inhibitor Kunitz domain"/>
    <property type="match status" value="1"/>
</dbReference>
<dbReference type="GO" id="GO:0005615">
    <property type="term" value="C:extracellular space"/>
    <property type="evidence" value="ECO:0000318"/>
    <property type="project" value="GO_Central"/>
</dbReference>
<dbReference type="CDD" id="cd00109">
    <property type="entry name" value="Kunitz-type"/>
    <property type="match status" value="1"/>
</dbReference>
<dbReference type="Proteomes" id="UP000015101">
    <property type="component" value="Unassembled WGS sequence"/>
</dbReference>
<dbReference type="FunCoup" id="T1ELA5">
    <property type="interactions" value="28"/>
</dbReference>
<dbReference type="OMA" id="CTEFNYG"/>
<dbReference type="GO" id="GO:0004867">
    <property type="term" value="F:serine-type endopeptidase inhibitor activity"/>
    <property type="evidence" value="ECO:0000318"/>
    <property type="project" value="GO_Central"/>
</dbReference>
<keyword evidence="2" id="KW-0964">Secreted</keyword>
<dbReference type="PROSITE" id="PS00280">
    <property type="entry name" value="BPTI_KUNITZ_1"/>
    <property type="match status" value="1"/>
</dbReference>
<accession>T1ELA5</accession>
<dbReference type="FunFam" id="4.10.410.10:FF:000066">
    <property type="entry name" value="Predicted protein"/>
    <property type="match status" value="1"/>
</dbReference>
<evidence type="ECO:0000259" key="6">
    <source>
        <dbReference type="PROSITE" id="PS50279"/>
    </source>
</evidence>
<reference evidence="8" key="3">
    <citation type="submission" date="2015-06" db="UniProtKB">
        <authorList>
            <consortium name="EnsemblMetazoa"/>
        </authorList>
    </citation>
    <scope>IDENTIFICATION</scope>
</reference>
<evidence type="ECO:0000256" key="3">
    <source>
        <dbReference type="ARBA" id="ARBA00022690"/>
    </source>
</evidence>
<gene>
    <name evidence="8" type="primary">20197355</name>
    <name evidence="7" type="ORF">HELRODRAFT_153641</name>
</gene>
<comment type="subcellular location">
    <subcellularLocation>
        <location evidence="1">Secreted</location>
    </subcellularLocation>
</comment>
<reference evidence="9" key="1">
    <citation type="submission" date="2012-12" db="EMBL/GenBank/DDBJ databases">
        <authorList>
            <person name="Hellsten U."/>
            <person name="Grimwood J."/>
            <person name="Chapman J.A."/>
            <person name="Shapiro H."/>
            <person name="Aerts A."/>
            <person name="Otillar R.P."/>
            <person name="Terry A.Y."/>
            <person name="Boore J.L."/>
            <person name="Simakov O."/>
            <person name="Marletaz F."/>
            <person name="Cho S.-J."/>
            <person name="Edsinger-Gonzales E."/>
            <person name="Havlak P."/>
            <person name="Kuo D.-H."/>
            <person name="Larsson T."/>
            <person name="Lv J."/>
            <person name="Arendt D."/>
            <person name="Savage R."/>
            <person name="Osoegawa K."/>
            <person name="de Jong P."/>
            <person name="Lindberg D.R."/>
            <person name="Seaver E.C."/>
            <person name="Weisblat D.A."/>
            <person name="Putnam N.H."/>
            <person name="Grigoriev I.V."/>
            <person name="Rokhsar D.S."/>
        </authorList>
    </citation>
    <scope>NUCLEOTIDE SEQUENCE</scope>
</reference>
<dbReference type="CTD" id="20197355"/>
<evidence type="ECO:0000313" key="7">
    <source>
        <dbReference type="EMBL" id="ESN96689.1"/>
    </source>
</evidence>
<keyword evidence="5" id="KW-1015">Disulfide bond</keyword>
<dbReference type="GeneID" id="20197355"/>
<dbReference type="RefSeq" id="XP_009025810.1">
    <property type="nucleotide sequence ID" value="XM_009027562.1"/>
</dbReference>
<evidence type="ECO:0000256" key="1">
    <source>
        <dbReference type="ARBA" id="ARBA00004613"/>
    </source>
</evidence>
<dbReference type="PANTHER" id="PTHR10083">
    <property type="entry name" value="KUNITZ-TYPE PROTEASE INHIBITOR-RELATED"/>
    <property type="match status" value="1"/>
</dbReference>
<reference evidence="7 9" key="2">
    <citation type="journal article" date="2013" name="Nature">
        <title>Insights into bilaterian evolution from three spiralian genomes.</title>
        <authorList>
            <person name="Simakov O."/>
            <person name="Marletaz F."/>
            <person name="Cho S.J."/>
            <person name="Edsinger-Gonzales E."/>
            <person name="Havlak P."/>
            <person name="Hellsten U."/>
            <person name="Kuo D.H."/>
            <person name="Larsson T."/>
            <person name="Lv J."/>
            <person name="Arendt D."/>
            <person name="Savage R."/>
            <person name="Osoegawa K."/>
            <person name="de Jong P."/>
            <person name="Grimwood J."/>
            <person name="Chapman J.A."/>
            <person name="Shapiro H."/>
            <person name="Aerts A."/>
            <person name="Otillar R.P."/>
            <person name="Terry A.Y."/>
            <person name="Boore J.L."/>
            <person name="Grigoriev I.V."/>
            <person name="Lindberg D.R."/>
            <person name="Seaver E.C."/>
            <person name="Weisblat D.A."/>
            <person name="Putnam N.H."/>
            <person name="Rokhsar D.S."/>
        </authorList>
    </citation>
    <scope>NUCLEOTIDE SEQUENCE</scope>
</reference>
<dbReference type="STRING" id="6412.T1ELA5"/>
<dbReference type="InterPro" id="IPR002223">
    <property type="entry name" value="Kunitz_BPTI"/>
</dbReference>
<dbReference type="PANTHER" id="PTHR10083:SF381">
    <property type="entry name" value="BPTI_KUNITZ INHIBITOR DOMAIN-CONTAINING PROTEIN"/>
    <property type="match status" value="1"/>
</dbReference>
<dbReference type="SMART" id="SM00131">
    <property type="entry name" value="KU"/>
    <property type="match status" value="1"/>
</dbReference>
<dbReference type="PRINTS" id="PR00759">
    <property type="entry name" value="BASICPTASE"/>
</dbReference>
<dbReference type="InterPro" id="IPR036880">
    <property type="entry name" value="Kunitz_BPTI_sf"/>
</dbReference>
<dbReference type="AlphaFoldDB" id="T1ELA5"/>
<evidence type="ECO:0000313" key="9">
    <source>
        <dbReference type="Proteomes" id="UP000015101"/>
    </source>
</evidence>
<dbReference type="PROSITE" id="PS50279">
    <property type="entry name" value="BPTI_KUNITZ_2"/>
    <property type="match status" value="1"/>
</dbReference>
<keyword evidence="4" id="KW-0722">Serine protease inhibitor</keyword>
<evidence type="ECO:0000256" key="2">
    <source>
        <dbReference type="ARBA" id="ARBA00022525"/>
    </source>
</evidence>
<keyword evidence="9" id="KW-1185">Reference proteome</keyword>
<sequence>CSLPAETGPCRNVEEKWYFDVQMQKCLPFQYGGCDGNANNFLTMDECSAACG</sequence>
<keyword evidence="3" id="KW-0646">Protease inhibitor</keyword>
<dbReference type="SUPFAM" id="SSF57362">
    <property type="entry name" value="BPTI-like"/>
    <property type="match status" value="1"/>
</dbReference>